<name>A0A0W1AAS6_9GAMM</name>
<comment type="caution">
    <text evidence="1">The sequence shown here is derived from an EMBL/GenBank/DDBJ whole genome shotgun (WGS) entry which is preliminary data.</text>
</comment>
<organism evidence="1 2">
    <name type="scientific">Legionella waltersii</name>
    <dbReference type="NCBI Taxonomy" id="66969"/>
    <lineage>
        <taxon>Bacteria</taxon>
        <taxon>Pseudomonadati</taxon>
        <taxon>Pseudomonadota</taxon>
        <taxon>Gammaproteobacteria</taxon>
        <taxon>Legionellales</taxon>
        <taxon>Legionellaceae</taxon>
        <taxon>Legionella</taxon>
    </lineage>
</organism>
<evidence type="ECO:0000313" key="2">
    <source>
        <dbReference type="Proteomes" id="UP000054729"/>
    </source>
</evidence>
<reference evidence="1 2" key="1">
    <citation type="submission" date="2015-11" db="EMBL/GenBank/DDBJ databases">
        <title>Genomic analysis of 38 Legionella species identifies large and diverse effector repertoires.</title>
        <authorList>
            <person name="Burstein D."/>
            <person name="Amaro F."/>
            <person name="Zusman T."/>
            <person name="Lifshitz Z."/>
            <person name="Cohen O."/>
            <person name="Gilbert J.A."/>
            <person name="Pupko T."/>
            <person name="Shuman H.A."/>
            <person name="Segal G."/>
        </authorList>
    </citation>
    <scope>NUCLEOTIDE SEQUENCE [LARGE SCALE GENOMIC DNA]</scope>
    <source>
        <strain evidence="1 2">ATCC 51914</strain>
    </source>
</reference>
<dbReference type="AlphaFoldDB" id="A0A0W1AAS6"/>
<gene>
    <name evidence="1" type="ORF">Lwal_1885</name>
</gene>
<dbReference type="PATRIC" id="fig|66969.6.peg.2048"/>
<proteinExistence type="predicted"/>
<keyword evidence="2" id="KW-1185">Reference proteome</keyword>
<dbReference type="EMBL" id="LNZB01000041">
    <property type="protein sequence ID" value="KTD78450.1"/>
    <property type="molecule type" value="Genomic_DNA"/>
</dbReference>
<dbReference type="RefSeq" id="WP_058480536.1">
    <property type="nucleotide sequence ID" value="NZ_CAAAIQ010000004.1"/>
</dbReference>
<sequence>MNYQKFKAWVLEVTKLYGADKDLAPHFDELLQIINSPLQENNQPKGSTTAQIRAKLSRIVQIAGNRDKPLTIEDSQGESAGKYYHKFSVKSELEEFIESYPKSIVEANVDVQKPLTSNSQPLVSTQELAKPLLPSRNESQPLVHHNPQRIDFTIREIVNTRLHAKMLEVKMDDTEWHKLFIEKNYYVSATVTSDSKFNGK</sequence>
<dbReference type="STRING" id="66969.Lwal_1885"/>
<evidence type="ECO:0000313" key="1">
    <source>
        <dbReference type="EMBL" id="KTD78450.1"/>
    </source>
</evidence>
<protein>
    <submittedName>
        <fullName evidence="1">Uncharacterized protein</fullName>
    </submittedName>
</protein>
<accession>A0A0W1AAS6</accession>
<dbReference type="Proteomes" id="UP000054729">
    <property type="component" value="Unassembled WGS sequence"/>
</dbReference>